<comment type="caution">
    <text evidence="2">The sequence shown here is derived from an EMBL/GenBank/DDBJ whole genome shotgun (WGS) entry which is preliminary data.</text>
</comment>
<feature type="chain" id="PRO_5041390080" description="Ig-like domain-containing protein" evidence="1">
    <location>
        <begin position="22"/>
        <end position="149"/>
    </location>
</feature>
<protein>
    <recommendedName>
        <fullName evidence="4">Ig-like domain-containing protein</fullName>
    </recommendedName>
</protein>
<evidence type="ECO:0008006" key="4">
    <source>
        <dbReference type="Google" id="ProtNLM"/>
    </source>
</evidence>
<dbReference type="EMBL" id="CASHTH010001565">
    <property type="protein sequence ID" value="CAI8016795.1"/>
    <property type="molecule type" value="Genomic_DNA"/>
</dbReference>
<proteinExistence type="predicted"/>
<dbReference type="Proteomes" id="UP001174909">
    <property type="component" value="Unassembled WGS sequence"/>
</dbReference>
<organism evidence="2 3">
    <name type="scientific">Geodia barretti</name>
    <name type="common">Barrett's horny sponge</name>
    <dbReference type="NCBI Taxonomy" id="519541"/>
    <lineage>
        <taxon>Eukaryota</taxon>
        <taxon>Metazoa</taxon>
        <taxon>Porifera</taxon>
        <taxon>Demospongiae</taxon>
        <taxon>Heteroscleromorpha</taxon>
        <taxon>Tetractinellida</taxon>
        <taxon>Astrophorina</taxon>
        <taxon>Geodiidae</taxon>
        <taxon>Geodia</taxon>
    </lineage>
</organism>
<accession>A0AA35WJL1</accession>
<reference evidence="2" key="1">
    <citation type="submission" date="2023-03" db="EMBL/GenBank/DDBJ databases">
        <authorList>
            <person name="Steffen K."/>
            <person name="Cardenas P."/>
        </authorList>
    </citation>
    <scope>NUCLEOTIDE SEQUENCE</scope>
</reference>
<keyword evidence="3" id="KW-1185">Reference proteome</keyword>
<evidence type="ECO:0000313" key="3">
    <source>
        <dbReference type="Proteomes" id="UP001174909"/>
    </source>
</evidence>
<name>A0AA35WJL1_GEOBA</name>
<dbReference type="AlphaFoldDB" id="A0AA35WJL1"/>
<evidence type="ECO:0000256" key="1">
    <source>
        <dbReference type="SAM" id="SignalP"/>
    </source>
</evidence>
<sequence>MKATTVLIWLALCQEPLLIEGMMFVLRDEAVVTTNSSSCLAITDIGDSVQGALVCQSSLPHGPNLTSGNWYLSSDDGHANSTAEGDRVAREDPRGWASDVVTNGSDGHLLVRLWRVSESSVEGSFTCNIPGDIYSPRTLCIFSHSEITM</sequence>
<keyword evidence="1" id="KW-0732">Signal</keyword>
<evidence type="ECO:0000313" key="2">
    <source>
        <dbReference type="EMBL" id="CAI8016795.1"/>
    </source>
</evidence>
<feature type="signal peptide" evidence="1">
    <location>
        <begin position="1"/>
        <end position="21"/>
    </location>
</feature>
<gene>
    <name evidence="2" type="ORF">GBAR_LOCUS10288</name>
</gene>